<protein>
    <recommendedName>
        <fullName evidence="6">Glycosyltransferase family 92 protein</fullName>
        <ecNumber evidence="6">2.4.1.-</ecNumber>
    </recommendedName>
</protein>
<keyword evidence="4 6" id="KW-0808">Transferase</keyword>
<evidence type="ECO:0000313" key="7">
    <source>
        <dbReference type="EMBL" id="CAJ0605623.1"/>
    </source>
</evidence>
<dbReference type="InterPro" id="IPR008166">
    <property type="entry name" value="Glyco_transf_92"/>
</dbReference>
<dbReference type="EMBL" id="CATQJL010000316">
    <property type="protein sequence ID" value="CAJ0605623.1"/>
    <property type="molecule type" value="Genomic_DNA"/>
</dbReference>
<evidence type="ECO:0000256" key="6">
    <source>
        <dbReference type="RuleBase" id="RU366017"/>
    </source>
</evidence>
<keyword evidence="3 6" id="KW-0328">Glycosyltransferase</keyword>
<dbReference type="Proteomes" id="UP001176961">
    <property type="component" value="Unassembled WGS sequence"/>
</dbReference>
<organism evidence="7 8">
    <name type="scientific">Cylicocyclus nassatus</name>
    <name type="common">Nematode worm</name>
    <dbReference type="NCBI Taxonomy" id="53992"/>
    <lineage>
        <taxon>Eukaryota</taxon>
        <taxon>Metazoa</taxon>
        <taxon>Ecdysozoa</taxon>
        <taxon>Nematoda</taxon>
        <taxon>Chromadorea</taxon>
        <taxon>Rhabditida</taxon>
        <taxon>Rhabditina</taxon>
        <taxon>Rhabditomorpha</taxon>
        <taxon>Strongyloidea</taxon>
        <taxon>Strongylidae</taxon>
        <taxon>Cylicocyclus</taxon>
    </lineage>
</organism>
<sequence>MLMMEIHFHKFYDNYTLYRLEPEVGVVRHYRDIHFGSWGQIWLKEVEGMENFSMTDYPARWKDTLRKNVQKRLHYIYGSDNIQYRS</sequence>
<evidence type="ECO:0000313" key="8">
    <source>
        <dbReference type="Proteomes" id="UP001176961"/>
    </source>
</evidence>
<comment type="caution">
    <text evidence="7">The sequence shown here is derived from an EMBL/GenBank/DDBJ whole genome shotgun (WGS) entry which is preliminary data.</text>
</comment>
<gene>
    <name evidence="7" type="ORF">CYNAS_LOCUS17606</name>
</gene>
<evidence type="ECO:0000256" key="5">
    <source>
        <dbReference type="ARBA" id="ARBA00023136"/>
    </source>
</evidence>
<comment type="subcellular location">
    <subcellularLocation>
        <location evidence="1">Membrane</location>
        <topology evidence="1">Single-pass membrane protein</topology>
    </subcellularLocation>
</comment>
<name>A0AA36H7V8_CYLNA</name>
<dbReference type="EC" id="2.4.1.-" evidence="6"/>
<comment type="similarity">
    <text evidence="2 6">Belongs to the glycosyltransferase 92 family.</text>
</comment>
<dbReference type="Pfam" id="PF01697">
    <property type="entry name" value="Glyco_transf_92"/>
    <property type="match status" value="1"/>
</dbReference>
<accession>A0AA36H7V8</accession>
<evidence type="ECO:0000256" key="3">
    <source>
        <dbReference type="ARBA" id="ARBA00022676"/>
    </source>
</evidence>
<proteinExistence type="inferred from homology"/>
<dbReference type="GO" id="GO:0016020">
    <property type="term" value="C:membrane"/>
    <property type="evidence" value="ECO:0007669"/>
    <property type="project" value="UniProtKB-SubCell"/>
</dbReference>
<keyword evidence="5" id="KW-0472">Membrane</keyword>
<evidence type="ECO:0000256" key="2">
    <source>
        <dbReference type="ARBA" id="ARBA00007647"/>
    </source>
</evidence>
<keyword evidence="8" id="KW-1185">Reference proteome</keyword>
<evidence type="ECO:0000256" key="1">
    <source>
        <dbReference type="ARBA" id="ARBA00004167"/>
    </source>
</evidence>
<dbReference type="GO" id="GO:0016757">
    <property type="term" value="F:glycosyltransferase activity"/>
    <property type="evidence" value="ECO:0007669"/>
    <property type="project" value="UniProtKB-UniRule"/>
</dbReference>
<evidence type="ECO:0000256" key="4">
    <source>
        <dbReference type="ARBA" id="ARBA00022679"/>
    </source>
</evidence>
<reference evidence="7" key="1">
    <citation type="submission" date="2023-07" db="EMBL/GenBank/DDBJ databases">
        <authorList>
            <consortium name="CYATHOMIX"/>
        </authorList>
    </citation>
    <scope>NUCLEOTIDE SEQUENCE</scope>
    <source>
        <strain evidence="7">N/A</strain>
    </source>
</reference>
<dbReference type="AlphaFoldDB" id="A0AA36H7V8"/>